<keyword evidence="13" id="KW-1185">Reference proteome</keyword>
<keyword evidence="10 11" id="KW-0784">Thiamine biosynthesis</keyword>
<dbReference type="GO" id="GO:0009228">
    <property type="term" value="P:thiamine biosynthetic process"/>
    <property type="evidence" value="ECO:0007669"/>
    <property type="project" value="UniProtKB-KW"/>
</dbReference>
<organism evidence="12 13">
    <name type="scientific">Acinetobacter qingfengensis</name>
    <dbReference type="NCBI Taxonomy" id="1262585"/>
    <lineage>
        <taxon>Bacteria</taxon>
        <taxon>Pseudomonadati</taxon>
        <taxon>Pseudomonadota</taxon>
        <taxon>Gammaproteobacteria</taxon>
        <taxon>Moraxellales</taxon>
        <taxon>Moraxellaceae</taxon>
        <taxon>Acinetobacter</taxon>
    </lineage>
</organism>
<keyword evidence="9 11" id="KW-0460">Magnesium</keyword>
<evidence type="ECO:0000256" key="5">
    <source>
        <dbReference type="ARBA" id="ARBA00022723"/>
    </source>
</evidence>
<dbReference type="Pfam" id="PF02110">
    <property type="entry name" value="HK"/>
    <property type="match status" value="1"/>
</dbReference>
<dbReference type="EMBL" id="MKKK01000023">
    <property type="protein sequence ID" value="OEY95853.1"/>
    <property type="molecule type" value="Genomic_DNA"/>
</dbReference>
<evidence type="ECO:0000256" key="11">
    <source>
        <dbReference type="HAMAP-Rule" id="MF_00228"/>
    </source>
</evidence>
<dbReference type="GO" id="GO:0000287">
    <property type="term" value="F:magnesium ion binding"/>
    <property type="evidence" value="ECO:0007669"/>
    <property type="project" value="UniProtKB-UniRule"/>
</dbReference>
<dbReference type="SUPFAM" id="SSF53613">
    <property type="entry name" value="Ribokinase-like"/>
    <property type="match status" value="1"/>
</dbReference>
<keyword evidence="6 11" id="KW-0547">Nucleotide-binding</keyword>
<feature type="binding site" evidence="11">
    <location>
        <position position="203"/>
    </location>
    <ligand>
        <name>substrate</name>
    </ligand>
</feature>
<dbReference type="NCBIfam" id="NF006830">
    <property type="entry name" value="PRK09355.1"/>
    <property type="match status" value="1"/>
</dbReference>
<protein>
    <recommendedName>
        <fullName evidence="11">Hydroxyethylthiazole kinase</fullName>
        <ecNumber evidence="11">2.7.1.50</ecNumber>
    </recommendedName>
    <alternativeName>
        <fullName evidence="11">4-methyl-5-beta-hydroxyethylthiazole kinase</fullName>
        <shortName evidence="11">TH kinase</shortName>
        <shortName evidence="11">Thz kinase</shortName>
    </alternativeName>
</protein>
<dbReference type="OrthoDB" id="8909021at2"/>
<evidence type="ECO:0000256" key="9">
    <source>
        <dbReference type="ARBA" id="ARBA00022842"/>
    </source>
</evidence>
<dbReference type="GO" id="GO:0005524">
    <property type="term" value="F:ATP binding"/>
    <property type="evidence" value="ECO:0007669"/>
    <property type="project" value="UniProtKB-UniRule"/>
</dbReference>
<dbReference type="InterPro" id="IPR000417">
    <property type="entry name" value="Hyethyz_kinase"/>
</dbReference>
<comment type="similarity">
    <text evidence="11">Belongs to the Thz kinase family.</text>
</comment>
<dbReference type="InterPro" id="IPR029056">
    <property type="entry name" value="Ribokinase-like"/>
</dbReference>
<evidence type="ECO:0000256" key="1">
    <source>
        <dbReference type="ARBA" id="ARBA00001771"/>
    </source>
</evidence>
<feature type="binding site" evidence="11">
    <location>
        <position position="53"/>
    </location>
    <ligand>
        <name>substrate</name>
    </ligand>
</feature>
<evidence type="ECO:0000256" key="7">
    <source>
        <dbReference type="ARBA" id="ARBA00022777"/>
    </source>
</evidence>
<proteinExistence type="inferred from homology"/>
<evidence type="ECO:0000256" key="3">
    <source>
        <dbReference type="ARBA" id="ARBA00004868"/>
    </source>
</evidence>
<keyword evidence="8 11" id="KW-0067">ATP-binding</keyword>
<dbReference type="GO" id="GO:0009229">
    <property type="term" value="P:thiamine diphosphate biosynthetic process"/>
    <property type="evidence" value="ECO:0007669"/>
    <property type="project" value="UniProtKB-UniRule"/>
</dbReference>
<comment type="cofactor">
    <cofactor evidence="2 11">
        <name>Mg(2+)</name>
        <dbReference type="ChEBI" id="CHEBI:18420"/>
    </cofactor>
</comment>
<dbReference type="PRINTS" id="PR01099">
    <property type="entry name" value="HYETHTZKNASE"/>
</dbReference>
<name>A0A1E7R9D8_9GAMM</name>
<evidence type="ECO:0000313" key="13">
    <source>
        <dbReference type="Proteomes" id="UP000185895"/>
    </source>
</evidence>
<accession>A0A1E7R9D8</accession>
<dbReference type="UniPathway" id="UPA00060">
    <property type="reaction ID" value="UER00139"/>
</dbReference>
<comment type="catalytic activity">
    <reaction evidence="1 11">
        <text>5-(2-hydroxyethyl)-4-methylthiazole + ATP = 4-methyl-5-(2-phosphooxyethyl)-thiazole + ADP + H(+)</text>
        <dbReference type="Rhea" id="RHEA:24212"/>
        <dbReference type="ChEBI" id="CHEBI:15378"/>
        <dbReference type="ChEBI" id="CHEBI:17957"/>
        <dbReference type="ChEBI" id="CHEBI:30616"/>
        <dbReference type="ChEBI" id="CHEBI:58296"/>
        <dbReference type="ChEBI" id="CHEBI:456216"/>
        <dbReference type="EC" id="2.7.1.50"/>
    </reaction>
</comment>
<keyword evidence="7 11" id="KW-0418">Kinase</keyword>
<evidence type="ECO:0000256" key="10">
    <source>
        <dbReference type="ARBA" id="ARBA00022977"/>
    </source>
</evidence>
<dbReference type="STRING" id="1262585.BJI46_02745"/>
<dbReference type="AlphaFoldDB" id="A0A1E7R9D8"/>
<feature type="binding site" evidence="11">
    <location>
        <position position="129"/>
    </location>
    <ligand>
        <name>ATP</name>
        <dbReference type="ChEBI" id="CHEBI:30616"/>
    </ligand>
</feature>
<feature type="binding site" evidence="11">
    <location>
        <position position="175"/>
    </location>
    <ligand>
        <name>ATP</name>
        <dbReference type="ChEBI" id="CHEBI:30616"/>
    </ligand>
</feature>
<dbReference type="Gene3D" id="3.40.1190.20">
    <property type="match status" value="1"/>
</dbReference>
<evidence type="ECO:0000313" key="12">
    <source>
        <dbReference type="EMBL" id="OEY95853.1"/>
    </source>
</evidence>
<evidence type="ECO:0000256" key="6">
    <source>
        <dbReference type="ARBA" id="ARBA00022741"/>
    </source>
</evidence>
<reference evidence="12 13" key="1">
    <citation type="submission" date="2016-09" db="EMBL/GenBank/DDBJ databases">
        <authorList>
            <person name="Capua I."/>
            <person name="De Benedictis P."/>
            <person name="Joannis T."/>
            <person name="Lombin L.H."/>
            <person name="Cattoli G."/>
        </authorList>
    </citation>
    <scope>NUCLEOTIDE SEQUENCE [LARGE SCALE GENOMIC DNA]</scope>
    <source>
        <strain evidence="12 13">ANC 4671</strain>
    </source>
</reference>
<dbReference type="EC" id="2.7.1.50" evidence="11"/>
<sequence>MNNSMQHNQIIEELTSIWQQLQQTQPLVHCITNTVASNFVANVLLAIGASPAMIDNPLEAENFARIAAALSINTGTPNTEQTQAMFKAAQGATLAQTPWILDPVGYGTILKWRSETVDQLLTYSPRIIRGNASEIAALAGYQTTGKGVDTTLSPENVLQHAATLIQQNNQCIAISGTTDFILSQRYGVIAIQGGSSLQPKVTAMGCALGAVCAAYHAVTDDSTLAAIAAHAQFAYAAQQAEQTSTALGRFQITFLDALSQFRPEYFTEVQFNQH</sequence>
<comment type="function">
    <text evidence="11">Catalyzes the phosphorylation of the hydroxyl group of 4-methyl-5-beta-hydroxyethylthiazole (THZ).</text>
</comment>
<dbReference type="CDD" id="cd01170">
    <property type="entry name" value="THZ_kinase"/>
    <property type="match status" value="1"/>
</dbReference>
<comment type="pathway">
    <text evidence="3 11">Cofactor biosynthesis; thiamine diphosphate biosynthesis; 4-methyl-5-(2-phosphoethyl)-thiazole from 5-(2-hydroxyethyl)-4-methylthiazole: step 1/1.</text>
</comment>
<dbReference type="PIRSF" id="PIRSF000513">
    <property type="entry name" value="Thz_kinase"/>
    <property type="match status" value="1"/>
</dbReference>
<evidence type="ECO:0000256" key="2">
    <source>
        <dbReference type="ARBA" id="ARBA00001946"/>
    </source>
</evidence>
<gene>
    <name evidence="11" type="primary">thiM</name>
    <name evidence="12" type="ORF">BJI46_02745</name>
</gene>
<comment type="caution">
    <text evidence="12">The sequence shown here is derived from an EMBL/GenBank/DDBJ whole genome shotgun (WGS) entry which is preliminary data.</text>
</comment>
<evidence type="ECO:0000256" key="8">
    <source>
        <dbReference type="ARBA" id="ARBA00022840"/>
    </source>
</evidence>
<keyword evidence="5 11" id="KW-0479">Metal-binding</keyword>
<evidence type="ECO:0000256" key="4">
    <source>
        <dbReference type="ARBA" id="ARBA00022679"/>
    </source>
</evidence>
<dbReference type="GO" id="GO:0004417">
    <property type="term" value="F:hydroxyethylthiazole kinase activity"/>
    <property type="evidence" value="ECO:0007669"/>
    <property type="project" value="UniProtKB-UniRule"/>
</dbReference>
<dbReference type="Proteomes" id="UP000185895">
    <property type="component" value="Unassembled WGS sequence"/>
</dbReference>
<keyword evidence="4 11" id="KW-0808">Transferase</keyword>
<dbReference type="HAMAP" id="MF_00228">
    <property type="entry name" value="Thz_kinase"/>
    <property type="match status" value="1"/>
</dbReference>